<dbReference type="AlphaFoldDB" id="A0A812Q1A3"/>
<reference evidence="3" key="1">
    <citation type="submission" date="2021-02" db="EMBL/GenBank/DDBJ databases">
        <authorList>
            <person name="Dougan E. K."/>
            <person name="Rhodes N."/>
            <person name="Thang M."/>
            <person name="Chan C."/>
        </authorList>
    </citation>
    <scope>NUCLEOTIDE SEQUENCE</scope>
</reference>
<dbReference type="OrthoDB" id="411696at2759"/>
<organism evidence="3 4">
    <name type="scientific">Symbiodinium necroappetens</name>
    <dbReference type="NCBI Taxonomy" id="1628268"/>
    <lineage>
        <taxon>Eukaryota</taxon>
        <taxon>Sar</taxon>
        <taxon>Alveolata</taxon>
        <taxon>Dinophyceae</taxon>
        <taxon>Suessiales</taxon>
        <taxon>Symbiodiniaceae</taxon>
        <taxon>Symbiodinium</taxon>
    </lineage>
</organism>
<dbReference type="Pfam" id="PF13489">
    <property type="entry name" value="Methyltransf_23"/>
    <property type="match status" value="1"/>
</dbReference>
<gene>
    <name evidence="3" type="primary">menG</name>
    <name evidence="3" type="ORF">SNEC2469_LOCUS10506</name>
</gene>
<dbReference type="Proteomes" id="UP000601435">
    <property type="component" value="Unassembled WGS sequence"/>
</dbReference>
<evidence type="ECO:0000259" key="2">
    <source>
        <dbReference type="SMART" id="SM00062"/>
    </source>
</evidence>
<feature type="domain" description="Solute-binding protein family 3/N-terminal" evidence="2">
    <location>
        <begin position="325"/>
        <end position="546"/>
    </location>
</feature>
<dbReference type="Gene3D" id="3.40.50.150">
    <property type="entry name" value="Vaccinia Virus protein VP39"/>
    <property type="match status" value="1"/>
</dbReference>
<dbReference type="Gene3D" id="3.40.190.10">
    <property type="entry name" value="Periplasmic binding protein-like II"/>
    <property type="match status" value="2"/>
</dbReference>
<dbReference type="SUPFAM" id="SSF53335">
    <property type="entry name" value="S-adenosyl-L-methionine-dependent methyltransferases"/>
    <property type="match status" value="1"/>
</dbReference>
<dbReference type="SMART" id="SM00062">
    <property type="entry name" value="PBPb"/>
    <property type="match status" value="1"/>
</dbReference>
<protein>
    <submittedName>
        <fullName evidence="3">MenG protein</fullName>
    </submittedName>
</protein>
<keyword evidence="1" id="KW-0732">Signal</keyword>
<accession>A0A812Q1A3</accession>
<evidence type="ECO:0000256" key="1">
    <source>
        <dbReference type="ARBA" id="ARBA00022729"/>
    </source>
</evidence>
<dbReference type="Pfam" id="PF00497">
    <property type="entry name" value="SBP_bac_3"/>
    <property type="match status" value="1"/>
</dbReference>
<dbReference type="PANTHER" id="PTHR35936:SF25">
    <property type="entry name" value="ABC TRANSPORTER SUBSTRATE-BINDING PROTEIN"/>
    <property type="match status" value="1"/>
</dbReference>
<keyword evidence="4" id="KW-1185">Reference proteome</keyword>
<dbReference type="InterPro" id="IPR029063">
    <property type="entry name" value="SAM-dependent_MTases_sf"/>
</dbReference>
<dbReference type="EMBL" id="CAJNJA010016742">
    <property type="protein sequence ID" value="CAE7387172.1"/>
    <property type="molecule type" value="Genomic_DNA"/>
</dbReference>
<dbReference type="SUPFAM" id="SSF53850">
    <property type="entry name" value="Periplasmic binding protein-like II"/>
    <property type="match status" value="1"/>
</dbReference>
<evidence type="ECO:0000313" key="3">
    <source>
        <dbReference type="EMBL" id="CAE7387172.1"/>
    </source>
</evidence>
<sequence length="546" mass="61425">MLSKARIKRHLLPNSSRAYLRRYNEDFARETAPGMRVLDAGAGDQPYRAFFADCTYESADFEQVDKPYAKSTYVCDLCDIPVEDGRFDRVVFNQVLEHLPDPLAALRELGRTLKPGGKMICTCPLFYEEHEEPYDFYRYTQFAHRHMFEKAGFEIDRLEWMEGYFGTVAYQFQGMASALPASPTHYLRRPWWPALAWPLVVAVKGAAFLLAGLFYRLDTACKVTTVGYPKNYVVIARKRTAEATPACRQAEPPRRRLSSDFKWIPHAIAAAFEAGLSMRGCAADRTQALDRSLSNSRQELAVIRSLLLATAVLLGCAGTVQAEPAIRVVVDDWPPFGGESLPEGGISLDVITTVLERAGYDVTTEILPFARILNGAQSGVYDVVGNLFLEEDLQAYLTYSDPFYETEVRFVRQKGRDHSFTDIESLRPYTIAVGEGYLYEEDFDHADSLKKVVVTTTIQGVRMVASGRVDLTLDSTDVIDYAIRTEDPALAGQIEYLPRALTAQRIHMAVRSDFPGRDRLLADFNRVLADMRADGSLDRLLAKHRN</sequence>
<dbReference type="PANTHER" id="PTHR35936">
    <property type="entry name" value="MEMBRANE-BOUND LYTIC MUREIN TRANSGLYCOSYLASE F"/>
    <property type="match status" value="1"/>
</dbReference>
<proteinExistence type="predicted"/>
<dbReference type="CDD" id="cd02440">
    <property type="entry name" value="AdoMet_MTases"/>
    <property type="match status" value="1"/>
</dbReference>
<comment type="caution">
    <text evidence="3">The sequence shown here is derived from an EMBL/GenBank/DDBJ whole genome shotgun (WGS) entry which is preliminary data.</text>
</comment>
<evidence type="ECO:0000313" key="4">
    <source>
        <dbReference type="Proteomes" id="UP000601435"/>
    </source>
</evidence>
<dbReference type="InterPro" id="IPR001638">
    <property type="entry name" value="Solute-binding_3/MltF_N"/>
</dbReference>
<name>A0A812Q1A3_9DINO</name>